<dbReference type="PANTHER" id="PTHR22960">
    <property type="entry name" value="MOLYBDOPTERIN COFACTOR SYNTHESIS PROTEIN A"/>
    <property type="match status" value="1"/>
</dbReference>
<dbReference type="InterPro" id="IPR002820">
    <property type="entry name" value="Mopterin_CF_biosynth-C_dom"/>
</dbReference>
<evidence type="ECO:0000256" key="5">
    <source>
        <dbReference type="ARBA" id="ARBA00023239"/>
    </source>
</evidence>
<dbReference type="PANTHER" id="PTHR22960:SF29">
    <property type="entry name" value="CYCLIC PYRANOPTERIN MONOPHOSPHATE SYNTHASE"/>
    <property type="match status" value="1"/>
</dbReference>
<feature type="active site" evidence="7">
    <location>
        <position position="126"/>
    </location>
</feature>
<dbReference type="InterPro" id="IPR047594">
    <property type="entry name" value="MoaC_bact/euk"/>
</dbReference>
<dbReference type="Proteomes" id="UP000287746">
    <property type="component" value="Unassembled WGS sequence"/>
</dbReference>
<dbReference type="EC" id="4.6.1.17" evidence="3 7"/>
<dbReference type="InterPro" id="IPR023045">
    <property type="entry name" value="MoaC"/>
</dbReference>
<evidence type="ECO:0000259" key="8">
    <source>
        <dbReference type="Pfam" id="PF01967"/>
    </source>
</evidence>
<dbReference type="RefSeq" id="WP_126003670.1">
    <property type="nucleotide sequence ID" value="NZ_QQYZ01000003.1"/>
</dbReference>
<feature type="binding site" evidence="7">
    <location>
        <begin position="75"/>
        <end position="77"/>
    </location>
    <ligand>
        <name>substrate</name>
    </ligand>
</feature>
<evidence type="ECO:0000256" key="6">
    <source>
        <dbReference type="ARBA" id="ARBA00055087"/>
    </source>
</evidence>
<evidence type="ECO:0000256" key="3">
    <source>
        <dbReference type="ARBA" id="ARBA00012575"/>
    </source>
</evidence>
<evidence type="ECO:0000313" key="10">
    <source>
        <dbReference type="Proteomes" id="UP000287746"/>
    </source>
</evidence>
<feature type="binding site" evidence="7">
    <location>
        <begin position="111"/>
        <end position="112"/>
    </location>
    <ligand>
        <name>substrate</name>
    </ligand>
</feature>
<name>A0A430G6L2_9SPHN</name>
<feature type="domain" description="Molybdopterin cofactor biosynthesis C (MoaC)" evidence="8">
    <location>
        <begin position="15"/>
        <end position="148"/>
    </location>
</feature>
<proteinExistence type="inferred from homology"/>
<reference evidence="9 10" key="1">
    <citation type="submission" date="2018-07" db="EMBL/GenBank/DDBJ databases">
        <title>Genomic and Epidemiologic Investigation of an Indolent Hospital Outbreak.</title>
        <authorList>
            <person name="Johnson R.C."/>
            <person name="Deming C."/>
            <person name="Conlan S."/>
            <person name="Zellmer C.J."/>
            <person name="Michelin A.V."/>
            <person name="Lee-Lin S."/>
            <person name="Thomas P.J."/>
            <person name="Park M."/>
            <person name="Weingarten R.A."/>
            <person name="Less J."/>
            <person name="Dekker J.P."/>
            <person name="Frank K.M."/>
            <person name="Musser K.A."/>
            <person name="Mcquiston J.R."/>
            <person name="Henderson D.K."/>
            <person name="Lau A.F."/>
            <person name="Palmore T.N."/>
            <person name="Segre J.A."/>
        </authorList>
    </citation>
    <scope>NUCLEOTIDE SEQUENCE [LARGE SCALE GENOMIC DNA]</scope>
    <source>
        <strain evidence="9 10">SK-CDC1_0717</strain>
    </source>
</reference>
<comment type="similarity">
    <text evidence="7">Belongs to the MoaC family.</text>
</comment>
<comment type="function">
    <text evidence="6 7">Catalyzes the conversion of (8S)-3',8-cyclo-7,8-dihydroguanosine 5'-triphosphate to cyclic pyranopterin monophosphate (cPMP).</text>
</comment>
<comment type="pathway">
    <text evidence="2 7">Cofactor biosynthesis; molybdopterin biosynthesis.</text>
</comment>
<gene>
    <name evidence="7 9" type="primary">moaC</name>
    <name evidence="9" type="ORF">DAH66_03865</name>
</gene>
<evidence type="ECO:0000256" key="1">
    <source>
        <dbReference type="ARBA" id="ARBA00001637"/>
    </source>
</evidence>
<dbReference type="CDD" id="cd01420">
    <property type="entry name" value="MoaC_PE"/>
    <property type="match status" value="1"/>
</dbReference>
<dbReference type="NCBIfam" id="TIGR00581">
    <property type="entry name" value="moaC"/>
    <property type="match status" value="1"/>
</dbReference>
<dbReference type="AlphaFoldDB" id="A0A430G6L2"/>
<comment type="caution">
    <text evidence="9">The sequence shown here is derived from an EMBL/GenBank/DDBJ whole genome shotgun (WGS) entry which is preliminary data.</text>
</comment>
<sequence>MSDLTHLDESGAARMVDVGTKAETQREAVATGRISMSAAAAAAIRDGLVRKGDVLSVARVAGIMAAKKTSDLIPLCHPLALTKITLDLVPHATGVTATATVALTGRTGVEMEALTAVSVALLTVYDMAKAIDKAMTIGDIRLVSKTGGKSGDWVNREG</sequence>
<dbReference type="PROSITE" id="PS50890">
    <property type="entry name" value="PUA"/>
    <property type="match status" value="1"/>
</dbReference>
<dbReference type="GO" id="GO:0006777">
    <property type="term" value="P:Mo-molybdopterin cofactor biosynthetic process"/>
    <property type="evidence" value="ECO:0007669"/>
    <property type="project" value="UniProtKB-UniRule"/>
</dbReference>
<dbReference type="InterPro" id="IPR036522">
    <property type="entry name" value="MoaC_sf"/>
</dbReference>
<evidence type="ECO:0000256" key="4">
    <source>
        <dbReference type="ARBA" id="ARBA00023150"/>
    </source>
</evidence>
<keyword evidence="4 7" id="KW-0501">Molybdenum cofactor biosynthesis</keyword>
<protein>
    <recommendedName>
        <fullName evidence="3 7">Cyclic pyranopterin monophosphate synthase</fullName>
        <ecNumber evidence="3 7">4.6.1.17</ecNumber>
    </recommendedName>
    <alternativeName>
        <fullName evidence="7">Molybdenum cofactor biosynthesis protein C</fullName>
    </alternativeName>
</protein>
<evidence type="ECO:0000313" key="9">
    <source>
        <dbReference type="EMBL" id="RSY88607.1"/>
    </source>
</evidence>
<dbReference type="HAMAP" id="MF_01224_B">
    <property type="entry name" value="MoaC_B"/>
    <property type="match status" value="1"/>
</dbReference>
<dbReference type="UniPathway" id="UPA00344"/>
<accession>A0A430G6L2</accession>
<dbReference type="Pfam" id="PF01967">
    <property type="entry name" value="MoaC"/>
    <property type="match status" value="1"/>
</dbReference>
<dbReference type="InterPro" id="IPR050105">
    <property type="entry name" value="MoCo_biosynth_MoaA/MoaC"/>
</dbReference>
<dbReference type="GO" id="GO:0061799">
    <property type="term" value="F:cyclic pyranopterin monophosphate synthase activity"/>
    <property type="evidence" value="ECO:0007669"/>
    <property type="project" value="UniProtKB-UniRule"/>
</dbReference>
<comment type="subunit">
    <text evidence="7">Homohexamer; trimer of dimers.</text>
</comment>
<comment type="catalytic activity">
    <reaction evidence="1 7">
        <text>(8S)-3',8-cyclo-7,8-dihydroguanosine 5'-triphosphate = cyclic pyranopterin phosphate + diphosphate</text>
        <dbReference type="Rhea" id="RHEA:49580"/>
        <dbReference type="ChEBI" id="CHEBI:33019"/>
        <dbReference type="ChEBI" id="CHEBI:59648"/>
        <dbReference type="ChEBI" id="CHEBI:131766"/>
        <dbReference type="EC" id="4.6.1.17"/>
    </reaction>
</comment>
<evidence type="ECO:0000256" key="7">
    <source>
        <dbReference type="HAMAP-Rule" id="MF_01224"/>
    </source>
</evidence>
<keyword evidence="5 7" id="KW-0456">Lyase</keyword>
<dbReference type="Gene3D" id="3.30.70.640">
    <property type="entry name" value="Molybdopterin cofactor biosynthesis C (MoaC) domain"/>
    <property type="match status" value="1"/>
</dbReference>
<dbReference type="SUPFAM" id="SSF55040">
    <property type="entry name" value="Molybdenum cofactor biosynthesis protein C, MoaC"/>
    <property type="match status" value="1"/>
</dbReference>
<dbReference type="NCBIfam" id="NF006870">
    <property type="entry name" value="PRK09364.1"/>
    <property type="match status" value="1"/>
</dbReference>
<organism evidence="9 10">
    <name type="scientific">Sphingomonas koreensis</name>
    <dbReference type="NCBI Taxonomy" id="93064"/>
    <lineage>
        <taxon>Bacteria</taxon>
        <taxon>Pseudomonadati</taxon>
        <taxon>Pseudomonadota</taxon>
        <taxon>Alphaproteobacteria</taxon>
        <taxon>Sphingomonadales</taxon>
        <taxon>Sphingomonadaceae</taxon>
        <taxon>Sphingomonas</taxon>
    </lineage>
</organism>
<evidence type="ECO:0000256" key="2">
    <source>
        <dbReference type="ARBA" id="ARBA00005046"/>
    </source>
</evidence>
<dbReference type="EMBL" id="QQYZ01000003">
    <property type="protein sequence ID" value="RSY88607.1"/>
    <property type="molecule type" value="Genomic_DNA"/>
</dbReference>